<protein>
    <submittedName>
        <fullName evidence="1">Acid protease</fullName>
    </submittedName>
</protein>
<gene>
    <name evidence="1" type="ORF">IE53DRAFT_383851</name>
</gene>
<proteinExistence type="predicted"/>
<keyword evidence="1" id="KW-0645">Protease</keyword>
<keyword evidence="1" id="KW-0378">Hydrolase</keyword>
<evidence type="ECO:0000313" key="2">
    <source>
        <dbReference type="Proteomes" id="UP000245626"/>
    </source>
</evidence>
<organism evidence="1 2">
    <name type="scientific">Violaceomyces palustris</name>
    <dbReference type="NCBI Taxonomy" id="1673888"/>
    <lineage>
        <taxon>Eukaryota</taxon>
        <taxon>Fungi</taxon>
        <taxon>Dikarya</taxon>
        <taxon>Basidiomycota</taxon>
        <taxon>Ustilaginomycotina</taxon>
        <taxon>Ustilaginomycetes</taxon>
        <taxon>Violaceomycetales</taxon>
        <taxon>Violaceomycetaceae</taxon>
        <taxon>Violaceomyces</taxon>
    </lineage>
</organism>
<dbReference type="Proteomes" id="UP000245626">
    <property type="component" value="Unassembled WGS sequence"/>
</dbReference>
<name>A0ACD0P696_9BASI</name>
<sequence length="685" mass="72156">MRPQTFARLFCSLAALSQSADAASPPPTFFSHPDIHQPALVFDLLSSSHSSNVSPEGLRAEHIQREVKRARSKRSRFDVRADPSMETRQSGQSSSNPTDKIQSLGFLGNTYNFPLNLSSDPSQLVFVQIDTGSSDLWVVSASCATQSCRSDGVLKYDETRSGSFRPLTIEAQNGQVANATSNQTQTSTGLALRSEKHAPLRRGSSSMESHPRILSPFALDAAIGQANGSGVSVPFSITYDDRSSATGVLAVENFTMSDLSVTNQVFGLVNVTDVTLGQQGISGVLGLGFPRGSVISRSLINFQDQLKDARDTPIVMSLLQGTNVSYPLFGLALNRTGGRSTFGAVDPYILDTPAKRGQVEWHDVVPFPSGNTGLASNSSFNKDAEALGSYLSWTIRLTGAGVGGNAAELRPTYSEVGDHPLAVLDSGTSSLLGPASGVESIFSKIRNSRHVGNGQFVVPCDTQDRMYFSFGGRNLTLLPDDYIIGPASGQPFLCFAWPAASAPSSDGVDWVLGTPFLRSVYSIYSIGIDGAEAPKIGLYPLRQPANATASDVIFAPEPTESLSAYLMNSATVIASTLPNTLVPLVAPTSVPYAFANATFTPSIGLIPTAGAGASTYQPRITAATGDSSIPVIANDTTPLPVPSNPASNFGQQNGSSRILDIAGSVLSSTLFAFVMGMAVTLVSIG</sequence>
<evidence type="ECO:0000313" key="1">
    <source>
        <dbReference type="EMBL" id="PWN53638.1"/>
    </source>
</evidence>
<keyword evidence="2" id="KW-1185">Reference proteome</keyword>
<accession>A0ACD0P696</accession>
<dbReference type="EMBL" id="KZ819716">
    <property type="protein sequence ID" value="PWN53638.1"/>
    <property type="molecule type" value="Genomic_DNA"/>
</dbReference>
<reference evidence="1 2" key="1">
    <citation type="journal article" date="2018" name="Mol. Biol. Evol.">
        <title>Broad Genomic Sampling Reveals a Smut Pathogenic Ancestry of the Fungal Clade Ustilaginomycotina.</title>
        <authorList>
            <person name="Kijpornyongpan T."/>
            <person name="Mondo S.J."/>
            <person name="Barry K."/>
            <person name="Sandor L."/>
            <person name="Lee J."/>
            <person name="Lipzen A."/>
            <person name="Pangilinan J."/>
            <person name="LaButti K."/>
            <person name="Hainaut M."/>
            <person name="Henrissat B."/>
            <person name="Grigoriev I.V."/>
            <person name="Spatafora J.W."/>
            <person name="Aime M.C."/>
        </authorList>
    </citation>
    <scope>NUCLEOTIDE SEQUENCE [LARGE SCALE GENOMIC DNA]</scope>
    <source>
        <strain evidence="1 2">SA 807</strain>
    </source>
</reference>